<proteinExistence type="evidence at transcript level"/>
<sequence>MAQLLKITKKSCLKVFRKFSPLKPVSAQKLEEEYEITSDQPDGVSRYDDLSTTLPQYPPKNENKDGILNVKETETVQTIGTTSTCEAYAQNSNSTNLEYNVFQSLTTRLFLNSTDGYEFQRLEQLRSDSVSEEMANEPELEPTVHDIVFEKVPYKKHVRYFRRTPSTLSLCDADDCEHNESKLTDYPFIDPPKRTQNAAVIKRNNNNDSGMRQTPIVQSMPQNAPSYVPMNVMNLEIKNPGKYESVVIAEQRDRFDKLMPVVKWDINGNSLDDDFYIDDSWNDSADINWNNASEKRVSQFKLDTESQKSSFRSSSTTLETWVDEDVLGSSFNERRLFATNLCRSKV</sequence>
<dbReference type="EMBL" id="GAMC01005383">
    <property type="protein sequence ID" value="JAC01173.1"/>
    <property type="molecule type" value="mRNA"/>
</dbReference>
<organism evidence="1">
    <name type="scientific">Ceratitis capitata</name>
    <name type="common">Mediterranean fruit fly</name>
    <name type="synonym">Tephritis capitata</name>
    <dbReference type="NCBI Taxonomy" id="7213"/>
    <lineage>
        <taxon>Eukaryota</taxon>
        <taxon>Metazoa</taxon>
        <taxon>Ecdysozoa</taxon>
        <taxon>Arthropoda</taxon>
        <taxon>Hexapoda</taxon>
        <taxon>Insecta</taxon>
        <taxon>Pterygota</taxon>
        <taxon>Neoptera</taxon>
        <taxon>Endopterygota</taxon>
        <taxon>Diptera</taxon>
        <taxon>Brachycera</taxon>
        <taxon>Muscomorpha</taxon>
        <taxon>Tephritoidea</taxon>
        <taxon>Tephritidae</taxon>
        <taxon>Ceratitis</taxon>
        <taxon>Ceratitis</taxon>
    </lineage>
</organism>
<accession>W8BQ72</accession>
<name>W8BQ72_CERCA</name>
<protein>
    <submittedName>
        <fullName evidence="1">Uncharacterized protein</fullName>
    </submittedName>
</protein>
<evidence type="ECO:0000313" key="1">
    <source>
        <dbReference type="EMBL" id="JAC01173.1"/>
    </source>
</evidence>
<reference evidence="1" key="2">
    <citation type="journal article" date="2014" name="BMC Genomics">
        <title>A genomic perspective to assessing quality of mass-reared SIT flies used in Mediterranean fruit fly (Ceratitis capitata) eradication in California.</title>
        <authorList>
            <person name="Calla B."/>
            <person name="Hall B."/>
            <person name="Hou S."/>
            <person name="Geib S.M."/>
        </authorList>
    </citation>
    <scope>NUCLEOTIDE SEQUENCE</scope>
</reference>
<dbReference type="AlphaFoldDB" id="W8BQ72"/>
<dbReference type="OrthoDB" id="8034177at2759"/>
<reference evidence="1" key="1">
    <citation type="submission" date="2013-07" db="EMBL/GenBank/DDBJ databases">
        <authorList>
            <person name="Geib S."/>
        </authorList>
    </citation>
    <scope>NUCLEOTIDE SEQUENCE</scope>
</reference>